<dbReference type="InterPro" id="IPR012341">
    <property type="entry name" value="6hp_glycosidase-like_sf"/>
</dbReference>
<dbReference type="GO" id="GO:0005975">
    <property type="term" value="P:carbohydrate metabolic process"/>
    <property type="evidence" value="ECO:0007669"/>
    <property type="project" value="InterPro"/>
</dbReference>
<dbReference type="RefSeq" id="WP_350346635.1">
    <property type="nucleotide sequence ID" value="NZ_CP158453.1"/>
</dbReference>
<dbReference type="PANTHER" id="PTHR33886:SF8">
    <property type="entry name" value="UNSATURATED RHAMNOGALACTURONAN HYDROLASE (EUROFUNG)"/>
    <property type="match status" value="1"/>
</dbReference>
<accession>A0AAU7WL19</accession>
<sequence length="372" mass="42918">MLRKDIEEKIDLLIDNLVNLKDPEGKYAITLKDGRKIDNKSFNYWEWTSGIGLYGMMKYYKLTNKKEVLDVIIRWYDDQFKNLPVEKNVNTMVQMLTLAYLYEETKNPVYLPYLEAWGDWLFHDMPRTKDGGIQHVVFGSENYQQLWDDTLMMSVIPLAKLGLLLDKPQYIEEAKKQFLIHIKYLVDKKTGLWFHGWTFEGNHNFAGALWGRGNSWITIAIPEFIDLVGLNENDAIRQVLLSTLNRQLDALSEYQDKDGLWHTLLNDPTSYVETSCTAGFAYGILKSIRKRYVDKKFLNMGLNAVQAVLDNIDETGALHNVSAGTPMGDTLDFYKKIAVTTMPYGQSMAILCLVEFLLYSINANEELPRLAY</sequence>
<dbReference type="InterPro" id="IPR008928">
    <property type="entry name" value="6-hairpin_glycosidase_sf"/>
</dbReference>
<dbReference type="EMBL" id="CP158453">
    <property type="protein sequence ID" value="XBX98947.1"/>
    <property type="molecule type" value="Genomic_DNA"/>
</dbReference>
<dbReference type="GO" id="GO:0016787">
    <property type="term" value="F:hydrolase activity"/>
    <property type="evidence" value="ECO:0007669"/>
    <property type="project" value="UniProtKB-KW"/>
</dbReference>
<protein>
    <submittedName>
        <fullName evidence="2">Glycoside hydrolase family 88 protein</fullName>
    </submittedName>
</protein>
<dbReference type="SUPFAM" id="SSF48208">
    <property type="entry name" value="Six-hairpin glycosidases"/>
    <property type="match status" value="1"/>
</dbReference>
<keyword evidence="1 2" id="KW-0378">Hydrolase</keyword>
<dbReference type="GeneID" id="93258955"/>
<dbReference type="PANTHER" id="PTHR33886">
    <property type="entry name" value="UNSATURATED RHAMNOGALACTURONAN HYDROLASE (EUROFUNG)"/>
    <property type="match status" value="1"/>
</dbReference>
<dbReference type="Pfam" id="PF07470">
    <property type="entry name" value="Glyco_hydro_88"/>
    <property type="match status" value="1"/>
</dbReference>
<organism evidence="2">
    <name type="scientific">Heyndrickxia faecalis</name>
    <dbReference type="NCBI Taxonomy" id="2824910"/>
    <lineage>
        <taxon>Bacteria</taxon>
        <taxon>Bacillati</taxon>
        <taxon>Bacillota</taxon>
        <taxon>Bacilli</taxon>
        <taxon>Bacillales</taxon>
        <taxon>Bacillaceae</taxon>
        <taxon>Heyndrickxia</taxon>
    </lineage>
</organism>
<dbReference type="AlphaFoldDB" id="A0AAU7WL19"/>
<dbReference type="Gene3D" id="1.50.10.10">
    <property type="match status" value="1"/>
</dbReference>
<dbReference type="InterPro" id="IPR010905">
    <property type="entry name" value="Glyco_hydro_88"/>
</dbReference>
<gene>
    <name evidence="2" type="ORF">ABR335_05100</name>
</gene>
<reference evidence="2" key="1">
    <citation type="submission" date="2024-06" db="EMBL/GenBank/DDBJ databases">
        <authorList>
            <person name="Huang C.H."/>
            <person name="Ting Y.S."/>
            <person name="Cheng Y.H."/>
        </authorList>
    </citation>
    <scope>NUCLEOTIDE SEQUENCE</scope>
    <source>
        <strain evidence="2">TCI803</strain>
    </source>
</reference>
<name>A0AAU7WL19_9BACI</name>
<dbReference type="InterPro" id="IPR052043">
    <property type="entry name" value="PolySaccharide_Degr_Enz"/>
</dbReference>
<evidence type="ECO:0000313" key="2">
    <source>
        <dbReference type="EMBL" id="XBX98947.1"/>
    </source>
</evidence>
<evidence type="ECO:0000256" key="1">
    <source>
        <dbReference type="ARBA" id="ARBA00022801"/>
    </source>
</evidence>
<proteinExistence type="predicted"/>